<dbReference type="PANTHER" id="PTHR24369:SF210">
    <property type="entry name" value="CHAOPTIN-RELATED"/>
    <property type="match status" value="1"/>
</dbReference>
<dbReference type="EMBL" id="JARKHS020004574">
    <property type="protein sequence ID" value="KAK8784425.1"/>
    <property type="molecule type" value="Genomic_DNA"/>
</dbReference>
<accession>A0AAQ4FCQ2</accession>
<keyword evidence="1" id="KW-0433">Leucine-rich repeat</keyword>
<evidence type="ECO:0000313" key="6">
    <source>
        <dbReference type="Proteomes" id="UP001321473"/>
    </source>
</evidence>
<dbReference type="GO" id="GO:0005886">
    <property type="term" value="C:plasma membrane"/>
    <property type="evidence" value="ECO:0007669"/>
    <property type="project" value="TreeGrafter"/>
</dbReference>
<dbReference type="Gene3D" id="3.80.10.10">
    <property type="entry name" value="Ribonuclease Inhibitor"/>
    <property type="match status" value="3"/>
</dbReference>
<dbReference type="InterPro" id="IPR032675">
    <property type="entry name" value="LRR_dom_sf"/>
</dbReference>
<dbReference type="InterPro" id="IPR001611">
    <property type="entry name" value="Leu-rich_rpt"/>
</dbReference>
<evidence type="ECO:0000256" key="3">
    <source>
        <dbReference type="ARBA" id="ARBA00022737"/>
    </source>
</evidence>
<feature type="domain" description="LRRCT" evidence="4">
    <location>
        <begin position="102"/>
        <end position="146"/>
    </location>
</feature>
<dbReference type="SMART" id="SM00082">
    <property type="entry name" value="LRRCT"/>
    <property type="match status" value="1"/>
</dbReference>
<dbReference type="InterPro" id="IPR000483">
    <property type="entry name" value="Cys-rich_flank_reg_C"/>
</dbReference>
<dbReference type="SMART" id="SM00369">
    <property type="entry name" value="LRR_TYP"/>
    <property type="match status" value="6"/>
</dbReference>
<dbReference type="Pfam" id="PF13855">
    <property type="entry name" value="LRR_8"/>
    <property type="match status" value="2"/>
</dbReference>
<dbReference type="PROSITE" id="PS51450">
    <property type="entry name" value="LRR"/>
    <property type="match status" value="2"/>
</dbReference>
<dbReference type="SUPFAM" id="SSF52058">
    <property type="entry name" value="L domain-like"/>
    <property type="match status" value="2"/>
</dbReference>
<comment type="caution">
    <text evidence="5">The sequence shown here is derived from an EMBL/GenBank/DDBJ whole genome shotgun (WGS) entry which is preliminary data.</text>
</comment>
<reference evidence="5 6" key="1">
    <citation type="journal article" date="2023" name="Arcadia Sci">
        <title>De novo assembly of a long-read Amblyomma americanum tick genome.</title>
        <authorList>
            <person name="Chou S."/>
            <person name="Poskanzer K.E."/>
            <person name="Rollins M."/>
            <person name="Thuy-Boun P.S."/>
        </authorList>
    </citation>
    <scope>NUCLEOTIDE SEQUENCE [LARGE SCALE GENOMIC DNA]</scope>
    <source>
        <strain evidence="5">F_SG_1</strain>
        <tissue evidence="5">Salivary glands</tissue>
    </source>
</reference>
<sequence>MDQNPVMNLSRTALSGVKNLEELHMSNMPRLESVDKGSLWNMRHLALVNMSYNVRLKVISDSALQWIKSPVLEIVVTNNSLQTLDYAFSGLCDAGLLNLDGNPWLCDCKILWMRSCNATQDLRCSGPLPLAGKAIGHVKPSEMSCPLSQSLLQRFEETASNKLVLATVEYYSHKRLTMDKKALLPLSLLVLLASPSAANTKDMCQASGCACTVFDDAGEVFLRCANHSLQRLPEMDGTVVGIDASHNIISELTRFPKLPALEVLDLHFNRISELPASTFSALDSLEVLDLSHNNIAYVRPECFEGLKNLLVLNLTDNFIESLQPKVFGALSSLKKLVLAGNTLKSIDSSWLGSLHKLEHLDLRMLGLRSLPGNVFHELPALKLLELSDNEFEEVPTRALSSAMSLKVLHLEHNPITMLTSSPLPM</sequence>
<protein>
    <recommendedName>
        <fullName evidence="4">LRRCT domain-containing protein</fullName>
    </recommendedName>
</protein>
<evidence type="ECO:0000256" key="2">
    <source>
        <dbReference type="ARBA" id="ARBA00022729"/>
    </source>
</evidence>
<keyword evidence="3" id="KW-0677">Repeat</keyword>
<dbReference type="InterPro" id="IPR003591">
    <property type="entry name" value="Leu-rich_rpt_typical-subtyp"/>
</dbReference>
<dbReference type="Proteomes" id="UP001321473">
    <property type="component" value="Unassembled WGS sequence"/>
</dbReference>
<keyword evidence="2" id="KW-0732">Signal</keyword>
<evidence type="ECO:0000313" key="5">
    <source>
        <dbReference type="EMBL" id="KAK8784425.1"/>
    </source>
</evidence>
<evidence type="ECO:0000256" key="1">
    <source>
        <dbReference type="ARBA" id="ARBA00022614"/>
    </source>
</evidence>
<evidence type="ECO:0000259" key="4">
    <source>
        <dbReference type="SMART" id="SM00082"/>
    </source>
</evidence>
<gene>
    <name evidence="5" type="ORF">V5799_009203</name>
</gene>
<keyword evidence="6" id="KW-1185">Reference proteome</keyword>
<organism evidence="5 6">
    <name type="scientific">Amblyomma americanum</name>
    <name type="common">Lone star tick</name>
    <dbReference type="NCBI Taxonomy" id="6943"/>
    <lineage>
        <taxon>Eukaryota</taxon>
        <taxon>Metazoa</taxon>
        <taxon>Ecdysozoa</taxon>
        <taxon>Arthropoda</taxon>
        <taxon>Chelicerata</taxon>
        <taxon>Arachnida</taxon>
        <taxon>Acari</taxon>
        <taxon>Parasitiformes</taxon>
        <taxon>Ixodida</taxon>
        <taxon>Ixodoidea</taxon>
        <taxon>Ixodidae</taxon>
        <taxon>Amblyomminae</taxon>
        <taxon>Amblyomma</taxon>
    </lineage>
</organism>
<proteinExistence type="predicted"/>
<dbReference type="InterPro" id="IPR050541">
    <property type="entry name" value="LRR_TM_domain-containing"/>
</dbReference>
<name>A0AAQ4FCQ2_AMBAM</name>
<dbReference type="AlphaFoldDB" id="A0AAQ4FCQ2"/>
<dbReference type="PANTHER" id="PTHR24369">
    <property type="entry name" value="ANTIGEN BSP, PUTATIVE-RELATED"/>
    <property type="match status" value="1"/>
</dbReference>